<evidence type="ECO:0000259" key="8">
    <source>
        <dbReference type="Pfam" id="PF21981"/>
    </source>
</evidence>
<reference evidence="10 11" key="1">
    <citation type="submission" date="2019-03" db="EMBL/GenBank/DDBJ databases">
        <title>Genomic Encyclopedia of Type Strains, Phase IV (KMG-IV): sequencing the most valuable type-strain genomes for metagenomic binning, comparative biology and taxonomic classification.</title>
        <authorList>
            <person name="Goeker M."/>
        </authorList>
    </citation>
    <scope>NUCLEOTIDE SEQUENCE [LARGE SCALE GENOMIC DNA]</scope>
    <source>
        <strain evidence="10 11">DSM 22362</strain>
    </source>
</reference>
<dbReference type="Pfam" id="PF21981">
    <property type="entry name" value="RecX_HTH3"/>
    <property type="match status" value="1"/>
</dbReference>
<accession>A0A4R3VVZ1</accession>
<dbReference type="PANTHER" id="PTHR33602:SF1">
    <property type="entry name" value="REGULATORY PROTEIN RECX FAMILY PROTEIN"/>
    <property type="match status" value="1"/>
</dbReference>
<proteinExistence type="inferred from homology"/>
<dbReference type="RefSeq" id="WP_132778525.1">
    <property type="nucleotide sequence ID" value="NZ_SMBZ01000041.1"/>
</dbReference>
<dbReference type="InterPro" id="IPR053924">
    <property type="entry name" value="RecX_HTH_2nd"/>
</dbReference>
<dbReference type="Gene3D" id="1.10.10.10">
    <property type="entry name" value="Winged helix-like DNA-binding domain superfamily/Winged helix DNA-binding domain"/>
    <property type="match status" value="3"/>
</dbReference>
<evidence type="ECO:0000259" key="9">
    <source>
        <dbReference type="Pfam" id="PF21982"/>
    </source>
</evidence>
<evidence type="ECO:0000256" key="2">
    <source>
        <dbReference type="ARBA" id="ARBA00009695"/>
    </source>
</evidence>
<evidence type="ECO:0000256" key="1">
    <source>
        <dbReference type="ARBA" id="ARBA00004496"/>
    </source>
</evidence>
<comment type="subcellular location">
    <subcellularLocation>
        <location evidence="1 5">Cytoplasm</location>
    </subcellularLocation>
</comment>
<gene>
    <name evidence="5" type="primary">recX</name>
    <name evidence="10" type="ORF">EDC17_104132</name>
</gene>
<organism evidence="10 11">
    <name type="scientific">Sphingobacterium alimentarium</name>
    <dbReference type="NCBI Taxonomy" id="797292"/>
    <lineage>
        <taxon>Bacteria</taxon>
        <taxon>Pseudomonadati</taxon>
        <taxon>Bacteroidota</taxon>
        <taxon>Sphingobacteriia</taxon>
        <taxon>Sphingobacteriales</taxon>
        <taxon>Sphingobacteriaceae</taxon>
        <taxon>Sphingobacterium</taxon>
    </lineage>
</organism>
<feature type="coiled-coil region" evidence="6">
    <location>
        <begin position="101"/>
        <end position="128"/>
    </location>
</feature>
<comment type="function">
    <text evidence="5">Modulates RecA activity.</text>
</comment>
<dbReference type="EMBL" id="SMBZ01000041">
    <property type="protein sequence ID" value="TCV09622.1"/>
    <property type="molecule type" value="Genomic_DNA"/>
</dbReference>
<dbReference type="InterPro" id="IPR003783">
    <property type="entry name" value="Regulatory_RecX"/>
</dbReference>
<dbReference type="InterPro" id="IPR053926">
    <property type="entry name" value="RecX_HTH_1st"/>
</dbReference>
<evidence type="ECO:0000256" key="5">
    <source>
        <dbReference type="HAMAP-Rule" id="MF_01114"/>
    </source>
</evidence>
<dbReference type="HAMAP" id="MF_01114">
    <property type="entry name" value="RecX"/>
    <property type="match status" value="1"/>
</dbReference>
<dbReference type="InterPro" id="IPR036388">
    <property type="entry name" value="WH-like_DNA-bd_sf"/>
</dbReference>
<dbReference type="InterPro" id="IPR053925">
    <property type="entry name" value="RecX_HTH_3rd"/>
</dbReference>
<protein>
    <recommendedName>
        <fullName evidence="3 5">Regulatory protein RecX</fullName>
    </recommendedName>
</protein>
<evidence type="ECO:0000256" key="4">
    <source>
        <dbReference type="ARBA" id="ARBA00022490"/>
    </source>
</evidence>
<keyword evidence="4 5" id="KW-0963">Cytoplasm</keyword>
<dbReference type="Pfam" id="PF02631">
    <property type="entry name" value="RecX_HTH2"/>
    <property type="match status" value="1"/>
</dbReference>
<keyword evidence="11" id="KW-1185">Reference proteome</keyword>
<keyword evidence="6" id="KW-0175">Coiled coil</keyword>
<dbReference type="Pfam" id="PF21982">
    <property type="entry name" value="RecX_HTH1"/>
    <property type="match status" value="1"/>
</dbReference>
<dbReference type="GO" id="GO:0006282">
    <property type="term" value="P:regulation of DNA repair"/>
    <property type="evidence" value="ECO:0007669"/>
    <property type="project" value="UniProtKB-UniRule"/>
</dbReference>
<dbReference type="Proteomes" id="UP000295197">
    <property type="component" value="Unassembled WGS sequence"/>
</dbReference>
<sequence length="161" mass="19048">MDEFEGNKKKYTPKQAKLKMESFCAYQERAQQEVRDKLYTWGLHSEDVENIIAELITENFLNEERFAKAFVRGKFRIKKWGKVKIIQHLKAKRISSPLIKIALREIDLDEYEENLDTLIQKKIGSQADSLSLSEKAKLMRYLQSKGYENDLIFQRLNRKNS</sequence>
<evidence type="ECO:0000256" key="3">
    <source>
        <dbReference type="ARBA" id="ARBA00018111"/>
    </source>
</evidence>
<comment type="caution">
    <text evidence="10">The sequence shown here is derived from an EMBL/GenBank/DDBJ whole genome shotgun (WGS) entry which is preliminary data.</text>
</comment>
<evidence type="ECO:0000313" key="11">
    <source>
        <dbReference type="Proteomes" id="UP000295197"/>
    </source>
</evidence>
<dbReference type="OrthoDB" id="1523826at2"/>
<feature type="domain" description="RecX third three-helical" evidence="8">
    <location>
        <begin position="110"/>
        <end position="154"/>
    </location>
</feature>
<dbReference type="GO" id="GO:0005737">
    <property type="term" value="C:cytoplasm"/>
    <property type="evidence" value="ECO:0007669"/>
    <property type="project" value="UniProtKB-SubCell"/>
</dbReference>
<evidence type="ECO:0000256" key="6">
    <source>
        <dbReference type="SAM" id="Coils"/>
    </source>
</evidence>
<comment type="similarity">
    <text evidence="2 5">Belongs to the RecX family.</text>
</comment>
<feature type="domain" description="RecX second three-helical" evidence="7">
    <location>
        <begin position="62"/>
        <end position="103"/>
    </location>
</feature>
<name>A0A4R3VVZ1_9SPHI</name>
<evidence type="ECO:0000313" key="10">
    <source>
        <dbReference type="EMBL" id="TCV09622.1"/>
    </source>
</evidence>
<dbReference type="AlphaFoldDB" id="A0A4R3VVZ1"/>
<dbReference type="PANTHER" id="PTHR33602">
    <property type="entry name" value="REGULATORY PROTEIN RECX FAMILY PROTEIN"/>
    <property type="match status" value="1"/>
</dbReference>
<feature type="domain" description="RecX first three-helical" evidence="9">
    <location>
        <begin position="17"/>
        <end position="55"/>
    </location>
</feature>
<evidence type="ECO:0000259" key="7">
    <source>
        <dbReference type="Pfam" id="PF02631"/>
    </source>
</evidence>